<evidence type="ECO:0000313" key="2">
    <source>
        <dbReference type="EMBL" id="AWN39135.1"/>
    </source>
</evidence>
<dbReference type="PANTHER" id="PTHR43179:SF7">
    <property type="entry name" value="RHAMNOSYLTRANSFERASE WBBL"/>
    <property type="match status" value="1"/>
</dbReference>
<dbReference type="PANTHER" id="PTHR43179">
    <property type="entry name" value="RHAMNOSYLTRANSFERASE WBBL"/>
    <property type="match status" value="1"/>
</dbReference>
<dbReference type="SUPFAM" id="SSF53448">
    <property type="entry name" value="Nucleotide-diphospho-sugar transferases"/>
    <property type="match status" value="1"/>
</dbReference>
<dbReference type="CDD" id="cd04186">
    <property type="entry name" value="GT_2_like_c"/>
    <property type="match status" value="1"/>
</dbReference>
<dbReference type="EMBL" id="CP029551">
    <property type="protein sequence ID" value="AWN39135.1"/>
    <property type="molecule type" value="Genomic_DNA"/>
</dbReference>
<accession>A0A2U8VZD1</accession>
<sequence>MQDLVAIVVAHDSAHALPDCLAALRAEGVPALVVDNASRDGSADLAERLGARVIRNPRNEGYGRANNIGIRAAEASYVLVVNPDLILRPGAVAGLRAAAASYPDAGLYAPRIVEPDGRFFFQAQSFLALYLRNPQGRRDPPEGDACAPFLSGACLMVERALFLELGGFDEAIFLFYEDDDLCRRVADAGRALVHVHAAEALHGRGRSSAPEPGRVFRARWHIAWSRAYVARKYGLPDPSPGTLLTNGLKAILALLVLRRAGWERYGGAAAGALAALRGRSALAREGLTESR</sequence>
<dbReference type="RefSeq" id="WP_109954288.1">
    <property type="nucleotide sequence ID" value="NZ_CP029551.1"/>
</dbReference>
<proteinExistence type="predicted"/>
<dbReference type="GO" id="GO:0016740">
    <property type="term" value="F:transferase activity"/>
    <property type="evidence" value="ECO:0007669"/>
    <property type="project" value="UniProtKB-KW"/>
</dbReference>
<dbReference type="Pfam" id="PF00535">
    <property type="entry name" value="Glycos_transf_2"/>
    <property type="match status" value="1"/>
</dbReference>
<feature type="domain" description="Glycosyltransferase 2-like" evidence="1">
    <location>
        <begin position="7"/>
        <end position="163"/>
    </location>
</feature>
<keyword evidence="2" id="KW-0808">Transferase</keyword>
<dbReference type="KEGG" id="meti:DK427_20500"/>
<dbReference type="Gene3D" id="3.90.550.10">
    <property type="entry name" value="Spore Coat Polysaccharide Biosynthesis Protein SpsA, Chain A"/>
    <property type="match status" value="1"/>
</dbReference>
<protein>
    <submittedName>
        <fullName evidence="2">Glycosyltransferase family 2 protein</fullName>
    </submittedName>
</protein>
<evidence type="ECO:0000313" key="3">
    <source>
        <dbReference type="Proteomes" id="UP000246058"/>
    </source>
</evidence>
<evidence type="ECO:0000259" key="1">
    <source>
        <dbReference type="Pfam" id="PF00535"/>
    </source>
</evidence>
<dbReference type="Proteomes" id="UP000246058">
    <property type="component" value="Chromosome"/>
</dbReference>
<dbReference type="AlphaFoldDB" id="A0A2U8VZD1"/>
<dbReference type="OrthoDB" id="9771846at2"/>
<gene>
    <name evidence="2" type="ORF">DK427_20500</name>
</gene>
<organism evidence="2 3">
    <name type="scientific">Methylobacterium radiodurans</name>
    <dbReference type="NCBI Taxonomy" id="2202828"/>
    <lineage>
        <taxon>Bacteria</taxon>
        <taxon>Pseudomonadati</taxon>
        <taxon>Pseudomonadota</taxon>
        <taxon>Alphaproteobacteria</taxon>
        <taxon>Hyphomicrobiales</taxon>
        <taxon>Methylobacteriaceae</taxon>
        <taxon>Methylobacterium</taxon>
    </lineage>
</organism>
<reference evidence="2 3" key="1">
    <citation type="submission" date="2018-05" db="EMBL/GenBank/DDBJ databases">
        <title>Complete Genome Sequence of Methylobacterium sp. 17Sr1-43.</title>
        <authorList>
            <person name="Srinivasan S."/>
        </authorList>
    </citation>
    <scope>NUCLEOTIDE SEQUENCE [LARGE SCALE GENOMIC DNA]</scope>
    <source>
        <strain evidence="2 3">17Sr1-43</strain>
    </source>
</reference>
<dbReference type="InterPro" id="IPR001173">
    <property type="entry name" value="Glyco_trans_2-like"/>
</dbReference>
<keyword evidence="3" id="KW-1185">Reference proteome</keyword>
<name>A0A2U8VZD1_9HYPH</name>
<dbReference type="InterPro" id="IPR029044">
    <property type="entry name" value="Nucleotide-diphossugar_trans"/>
</dbReference>